<dbReference type="PhylomeDB" id="A0A0G4G5D3"/>
<sequence>MSHSPTRPSLARVGTASSADEGGQQPTMLSPTAAARVTPSSRRSSKLDRSSTKKLAMMIEKEDDEMVSVMRRRQSMFQSQIQELEETLAERDDEIERLQGRTRELEENGAALEDRNGQLEESRQDWEDKARAWEDKCHEWEGKSHQWEKNSNEWERKSGDFQAKWQNTEAKWHAAEERAHSLEEKLHEAEDERDSLRRKLGEKDGQFSEERKQRVACEDRLEEAQSQLQEKTLQIQSLEGKLLRATEAGSQHQRTHEEDMQRMHETHDKQAQEIQKGREACTKLSIEVQNLAVRMRETEEKHVAEIRRLEGLLDQAHQDLEKERHSNTALISSQEELRQSMWDEKRKDTEEKQTLKAQLTMKAEEDKESVKQQMEAKLNTTVDEFQQERMRLNDQITQLRNDLAMERQRCISLDEARETLERDLSGERRRGASLDELVANLRSTLDQLTREKQDIEASVVASHQKLNTTEAQFKDAQRRHSLELERIHQQQAQTLRSSADDNHKRLTQMGQEHATQIDDLRSHHAADLKKVLEEYEVAVQNVRLESDRQMSAVQKQHSKEIDEITAAHHSALQDMRNEMSRLQNELYDERQRHQLRLEAEALEYRRKDEETNELIGKLKHMETKILPDMKKKLEETGIEAMSVRQQLESARRDAEEHRLAAIASKEQLTDHLKKADFQLTELQGELSRAKSENVSLQAQLETLRSYVKTRAEAQSPTVLQKSIDDRKEVQAAERAAELQRARDENVQLRRRIEDLETHNERLRYVVDANQQNLDKITSPKLGDRDTVGQTGEVARLAALLSRKEKQVADMLSEKSRIQCQLVEKTAECERLRRQLEAQQHSLSTMELHEKNVECQQLRNQVDSLKEEVERLHGDRMRLMDISNQLRAELKRVLRAQEEMGTSAATQPQAPLPGVSSPGFVMPPPAYQPSSYPPYPYSPPHTSNKLQQKIEEFQKSLSALQETIDVAPISRSKRTGARMYPTVGTEEDDADASPLPRSKANGRKGRRAIDVALPPTQTPSPARRLTGAAASGPSSSSRAKSAGRTRPRGPSDYTVPGGRPF</sequence>
<feature type="region of interest" description="Disordered" evidence="2">
    <location>
        <begin position="140"/>
        <end position="213"/>
    </location>
</feature>
<organism evidence="3 4">
    <name type="scientific">Vitrella brassicaformis (strain CCMP3155)</name>
    <dbReference type="NCBI Taxonomy" id="1169540"/>
    <lineage>
        <taxon>Eukaryota</taxon>
        <taxon>Sar</taxon>
        <taxon>Alveolata</taxon>
        <taxon>Colpodellida</taxon>
        <taxon>Vitrellaceae</taxon>
        <taxon>Vitrella</taxon>
    </lineage>
</organism>
<dbReference type="PANTHER" id="PTHR43941:SF1">
    <property type="entry name" value="STRUCTURAL MAINTENANCE OF CHROMOSOMES PROTEIN 2"/>
    <property type="match status" value="1"/>
</dbReference>
<keyword evidence="4" id="KW-1185">Reference proteome</keyword>
<accession>A0A0G4G5D3</accession>
<feature type="compositionally biased region" description="Pro residues" evidence="2">
    <location>
        <begin position="920"/>
        <end position="938"/>
    </location>
</feature>
<protein>
    <submittedName>
        <fullName evidence="3">Uncharacterized protein</fullName>
    </submittedName>
</protein>
<dbReference type="EMBL" id="CDMY01000571">
    <property type="protein sequence ID" value="CEM23610.1"/>
    <property type="molecule type" value="Genomic_DNA"/>
</dbReference>
<dbReference type="Gene3D" id="1.10.287.1490">
    <property type="match status" value="1"/>
</dbReference>
<feature type="region of interest" description="Disordered" evidence="2">
    <location>
        <begin position="898"/>
        <end position="943"/>
    </location>
</feature>
<feature type="region of interest" description="Disordered" evidence="2">
    <location>
        <begin position="245"/>
        <end position="264"/>
    </location>
</feature>
<feature type="coiled-coil region" evidence="1">
    <location>
        <begin position="525"/>
        <end position="706"/>
    </location>
</feature>
<feature type="compositionally biased region" description="Basic and acidic residues" evidence="2">
    <location>
        <begin position="140"/>
        <end position="159"/>
    </location>
</feature>
<feature type="region of interest" description="Disordered" evidence="2">
    <location>
        <begin position="1"/>
        <end position="53"/>
    </location>
</feature>
<evidence type="ECO:0000256" key="2">
    <source>
        <dbReference type="SAM" id="MobiDB-lite"/>
    </source>
</evidence>
<evidence type="ECO:0000313" key="3">
    <source>
        <dbReference type="EMBL" id="CEM23610.1"/>
    </source>
</evidence>
<feature type="region of interest" description="Disordered" evidence="2">
    <location>
        <begin position="101"/>
        <end position="128"/>
    </location>
</feature>
<gene>
    <name evidence="3" type="ORF">Vbra_17066</name>
</gene>
<dbReference type="Proteomes" id="UP000041254">
    <property type="component" value="Unassembled WGS sequence"/>
</dbReference>
<proteinExistence type="predicted"/>
<keyword evidence="1" id="KW-0175">Coiled coil</keyword>
<dbReference type="AlphaFoldDB" id="A0A0G4G5D3"/>
<name>A0A0G4G5D3_VITBC</name>
<dbReference type="VEuPathDB" id="CryptoDB:Vbra_17066"/>
<reference evidence="3 4" key="1">
    <citation type="submission" date="2014-11" db="EMBL/GenBank/DDBJ databases">
        <authorList>
            <person name="Zhu J."/>
            <person name="Qi W."/>
            <person name="Song R."/>
        </authorList>
    </citation>
    <scope>NUCLEOTIDE SEQUENCE [LARGE SCALE GENOMIC DNA]</scope>
</reference>
<feature type="compositionally biased region" description="Low complexity" evidence="2">
    <location>
        <begin position="1026"/>
        <end position="1039"/>
    </location>
</feature>
<feature type="coiled-coil region" evidence="1">
    <location>
        <begin position="814"/>
        <end position="898"/>
    </location>
</feature>
<dbReference type="PANTHER" id="PTHR43941">
    <property type="entry name" value="STRUCTURAL MAINTENANCE OF CHROMOSOMES PROTEIN 2"/>
    <property type="match status" value="1"/>
</dbReference>
<feature type="region of interest" description="Disordered" evidence="2">
    <location>
        <begin position="971"/>
        <end position="1060"/>
    </location>
</feature>
<feature type="coiled-coil region" evidence="1">
    <location>
        <begin position="375"/>
        <end position="458"/>
    </location>
</feature>
<evidence type="ECO:0000256" key="1">
    <source>
        <dbReference type="SAM" id="Coils"/>
    </source>
</evidence>
<dbReference type="OMA" id="RTHEEDM"/>
<feature type="coiled-coil region" evidence="1">
    <location>
        <begin position="731"/>
        <end position="765"/>
    </location>
</feature>
<feature type="coiled-coil region" evidence="1">
    <location>
        <begin position="281"/>
        <end position="326"/>
    </location>
</feature>
<evidence type="ECO:0000313" key="4">
    <source>
        <dbReference type="Proteomes" id="UP000041254"/>
    </source>
</evidence>
<dbReference type="InParanoid" id="A0A0G4G5D3"/>
<dbReference type="STRING" id="1169540.A0A0G4G5D3"/>
<feature type="compositionally biased region" description="Basic and acidic residues" evidence="2">
    <location>
        <begin position="254"/>
        <end position="264"/>
    </location>
</feature>
<feature type="compositionally biased region" description="Basic and acidic residues" evidence="2">
    <location>
        <begin position="170"/>
        <end position="213"/>
    </location>
</feature>